<name>A0A375YFU9_MYCPF</name>
<evidence type="ECO:0000313" key="4">
    <source>
        <dbReference type="EMBL" id="SRX79970.1"/>
    </source>
</evidence>
<evidence type="ECO:0000313" key="6">
    <source>
        <dbReference type="Proteomes" id="UP000466554"/>
    </source>
</evidence>
<reference evidence="4 5" key="1">
    <citation type="submission" date="2018-05" db="EMBL/GenBank/DDBJ databases">
        <authorList>
            <consortium name="IHU Genomes"/>
        </authorList>
    </citation>
    <scope>NUCLEOTIDE SEQUENCE [LARGE SCALE GENOMIC DNA]</scope>
    <source>
        <strain evidence="4 5">P7335</strain>
    </source>
</reference>
<feature type="region of interest" description="Disordered" evidence="1">
    <location>
        <begin position="1"/>
        <end position="25"/>
    </location>
</feature>
<dbReference type="EMBL" id="UEGS01000001">
    <property type="protein sequence ID" value="SRX79970.1"/>
    <property type="molecule type" value="Genomic_DNA"/>
</dbReference>
<evidence type="ECO:0000313" key="3">
    <source>
        <dbReference type="EMBL" id="BBY73731.1"/>
    </source>
</evidence>
<dbReference type="Gene3D" id="3.10.450.50">
    <property type="match status" value="1"/>
</dbReference>
<reference evidence="3" key="3">
    <citation type="submission" date="2020-02" db="EMBL/GenBank/DDBJ databases">
        <authorList>
            <person name="Matsumoto Y."/>
            <person name="Motooka D."/>
            <person name="Nakamura S."/>
        </authorList>
    </citation>
    <scope>NUCLEOTIDE SEQUENCE</scope>
    <source>
        <strain evidence="3">JCM 6367</strain>
    </source>
</reference>
<accession>A0A375YFU9</accession>
<sequence>MTKQQVISRPRGLINHRSTGSSPNSGAHRLYKRWITELWAGRRVAGELVAPDFVGHWPTRDVRGPDGLQAEVDRMHLALKELAFVLEVGPVVDGDMIAARWIATGAGEGGPVRYTGNDLLRVADGKIVEYWSGATRS</sequence>
<evidence type="ECO:0000256" key="1">
    <source>
        <dbReference type="SAM" id="MobiDB-lite"/>
    </source>
</evidence>
<protein>
    <recommendedName>
        <fullName evidence="2">SnoaL-like domain-containing protein</fullName>
    </recommendedName>
</protein>
<keyword evidence="5" id="KW-1185">Reference proteome</keyword>
<dbReference type="Proteomes" id="UP000252008">
    <property type="component" value="Unassembled WGS sequence"/>
</dbReference>
<feature type="domain" description="SnoaL-like" evidence="2">
    <location>
        <begin position="44"/>
        <end position="130"/>
    </location>
</feature>
<feature type="compositionally biased region" description="Polar residues" evidence="1">
    <location>
        <begin position="16"/>
        <end position="25"/>
    </location>
</feature>
<dbReference type="AlphaFoldDB" id="A0A375YFU9"/>
<dbReference type="STRING" id="39692.BST38_18285"/>
<evidence type="ECO:0000259" key="2">
    <source>
        <dbReference type="Pfam" id="PF12680"/>
    </source>
</evidence>
<proteinExistence type="predicted"/>
<evidence type="ECO:0000313" key="5">
    <source>
        <dbReference type="Proteomes" id="UP000252008"/>
    </source>
</evidence>
<dbReference type="EMBL" id="AP022598">
    <property type="protein sequence ID" value="BBY73731.1"/>
    <property type="molecule type" value="Genomic_DNA"/>
</dbReference>
<dbReference type="Pfam" id="PF12680">
    <property type="entry name" value="SnoaL_2"/>
    <property type="match status" value="1"/>
</dbReference>
<organism evidence="4 5">
    <name type="scientific">Mycolicibacterium parafortuitum</name>
    <name type="common">Mycobacterium parafortuitum</name>
    <dbReference type="NCBI Taxonomy" id="39692"/>
    <lineage>
        <taxon>Bacteria</taxon>
        <taxon>Bacillati</taxon>
        <taxon>Actinomycetota</taxon>
        <taxon>Actinomycetes</taxon>
        <taxon>Mycobacteriales</taxon>
        <taxon>Mycobacteriaceae</taxon>
        <taxon>Mycolicibacterium</taxon>
    </lineage>
</organism>
<reference evidence="3 6" key="2">
    <citation type="journal article" date="2019" name="Emerg. Microbes Infect.">
        <title>Comprehensive subspecies identification of 175 nontuberculous mycobacteria species based on 7547 genomic profiles.</title>
        <authorList>
            <person name="Matsumoto Y."/>
            <person name="Kinjo T."/>
            <person name="Motooka D."/>
            <person name="Nabeya D."/>
            <person name="Jung N."/>
            <person name="Uechi K."/>
            <person name="Horii T."/>
            <person name="Iida T."/>
            <person name="Fujita J."/>
            <person name="Nakamura S."/>
        </authorList>
    </citation>
    <scope>NUCLEOTIDE SEQUENCE [LARGE SCALE GENOMIC DNA]</scope>
    <source>
        <strain evidence="3 6">JCM 6367</strain>
    </source>
</reference>
<dbReference type="SUPFAM" id="SSF54427">
    <property type="entry name" value="NTF2-like"/>
    <property type="match status" value="1"/>
</dbReference>
<dbReference type="InterPro" id="IPR032710">
    <property type="entry name" value="NTF2-like_dom_sf"/>
</dbReference>
<dbReference type="RefSeq" id="WP_083144871.1">
    <property type="nucleotide sequence ID" value="NZ_AP022598.1"/>
</dbReference>
<dbReference type="InterPro" id="IPR037401">
    <property type="entry name" value="SnoaL-like"/>
</dbReference>
<dbReference type="Proteomes" id="UP000466554">
    <property type="component" value="Chromosome"/>
</dbReference>
<gene>
    <name evidence="4" type="ORF">MPP7335_01708</name>
    <name evidence="3" type="ORF">MPRF_06300</name>
</gene>